<name>A0ABS7PBU7_9SPHN</name>
<keyword evidence="1" id="KW-0812">Transmembrane</keyword>
<comment type="caution">
    <text evidence="2">The sequence shown here is derived from an EMBL/GenBank/DDBJ whole genome shotgun (WGS) entry which is preliminary data.</text>
</comment>
<gene>
    <name evidence="2" type="ORF">KYN89_05255</name>
</gene>
<dbReference type="EMBL" id="JAHWXP010000002">
    <property type="protein sequence ID" value="MBY8336446.1"/>
    <property type="molecule type" value="Genomic_DNA"/>
</dbReference>
<proteinExistence type="predicted"/>
<protein>
    <recommendedName>
        <fullName evidence="4">DUF4129 domain-containing protein</fullName>
    </recommendedName>
</protein>
<keyword evidence="1" id="KW-1133">Transmembrane helix</keyword>
<accession>A0ABS7PBU7</accession>
<feature type="transmembrane region" description="Helical" evidence="1">
    <location>
        <begin position="54"/>
        <end position="75"/>
    </location>
</feature>
<evidence type="ECO:0008006" key="4">
    <source>
        <dbReference type="Google" id="ProtNLM"/>
    </source>
</evidence>
<keyword evidence="1" id="KW-0472">Membrane</keyword>
<evidence type="ECO:0000313" key="3">
    <source>
        <dbReference type="Proteomes" id="UP000759298"/>
    </source>
</evidence>
<reference evidence="2 3" key="1">
    <citation type="submission" date="2021-07" db="EMBL/GenBank/DDBJ databases">
        <title>Alteriqipengyuania abyssalis NZ-12B nov, sp.nov isolated from deep sea sponge in pacific ocean.</title>
        <authorList>
            <person name="Tareen S."/>
            <person name="Wink J."/>
        </authorList>
    </citation>
    <scope>NUCLEOTIDE SEQUENCE [LARGE SCALE GENOMIC DNA]</scope>
    <source>
        <strain evidence="2 3">NZ-12B</strain>
    </source>
</reference>
<evidence type="ECO:0000313" key="2">
    <source>
        <dbReference type="EMBL" id="MBY8336446.1"/>
    </source>
</evidence>
<dbReference type="Proteomes" id="UP000759298">
    <property type="component" value="Unassembled WGS sequence"/>
</dbReference>
<organism evidence="2 3">
    <name type="scientific">Alteriqipengyuania abyssalis</name>
    <dbReference type="NCBI Taxonomy" id="2860200"/>
    <lineage>
        <taxon>Bacteria</taxon>
        <taxon>Pseudomonadati</taxon>
        <taxon>Pseudomonadota</taxon>
        <taxon>Alphaproteobacteria</taxon>
        <taxon>Sphingomonadales</taxon>
        <taxon>Erythrobacteraceae</taxon>
        <taxon>Alteriqipengyuania</taxon>
    </lineage>
</organism>
<evidence type="ECO:0000256" key="1">
    <source>
        <dbReference type="SAM" id="Phobius"/>
    </source>
</evidence>
<keyword evidence="3" id="KW-1185">Reference proteome</keyword>
<sequence length="199" mass="21902">MDAWRAVRSDSDIQFAPIAQPDPPQTPEWLRALGEFLVDLLGPVARLFVAAWPVLMWVLIAIGVALLVLLIVRIFDIPVLKRRSKASDQAEDALPDRAEAEALLSDADALAAQGRYGEAVRLLLARSIGQIANRRPDLVHPSSTARELSRLDALPDAGRRAFAAIARSVERALFALEDLTERDWTEARAAYADFALERG</sequence>